<gene>
    <name evidence="2" type="ORF">L249_3220</name>
</gene>
<dbReference type="Proteomes" id="UP000253664">
    <property type="component" value="Unassembled WGS sequence"/>
</dbReference>
<protein>
    <submittedName>
        <fullName evidence="2">Uncharacterized protein</fullName>
    </submittedName>
</protein>
<comment type="caution">
    <text evidence="2">The sequence shown here is derived from an EMBL/GenBank/DDBJ whole genome shotgun (WGS) entry which is preliminary data.</text>
</comment>
<feature type="region of interest" description="Disordered" evidence="1">
    <location>
        <begin position="24"/>
        <end position="59"/>
    </location>
</feature>
<organism evidence="2 3">
    <name type="scientific">Ophiocordyceps polyrhachis-furcata BCC 54312</name>
    <dbReference type="NCBI Taxonomy" id="1330021"/>
    <lineage>
        <taxon>Eukaryota</taxon>
        <taxon>Fungi</taxon>
        <taxon>Dikarya</taxon>
        <taxon>Ascomycota</taxon>
        <taxon>Pezizomycotina</taxon>
        <taxon>Sordariomycetes</taxon>
        <taxon>Hypocreomycetidae</taxon>
        <taxon>Hypocreales</taxon>
        <taxon>Ophiocordycipitaceae</taxon>
        <taxon>Ophiocordyceps</taxon>
    </lineage>
</organism>
<keyword evidence="3" id="KW-1185">Reference proteome</keyword>
<dbReference type="AlphaFoldDB" id="A0A367LPN9"/>
<evidence type="ECO:0000256" key="1">
    <source>
        <dbReference type="SAM" id="MobiDB-lite"/>
    </source>
</evidence>
<sequence length="112" mass="12348">MHVSPRLFSAVLCGEMNCIQPHPESQRFRSFEIQPPSQKPPTLHPSTTPSRSLTSSSIPQPRFYKFRHSSSVPLRYIDIGSPPALNPPFPVFSHIPDSDVAATPSQAEKGLA</sequence>
<evidence type="ECO:0000313" key="3">
    <source>
        <dbReference type="Proteomes" id="UP000253664"/>
    </source>
</evidence>
<evidence type="ECO:0000313" key="2">
    <source>
        <dbReference type="EMBL" id="RCI16396.1"/>
    </source>
</evidence>
<dbReference type="EMBL" id="LKCN02000001">
    <property type="protein sequence ID" value="RCI16396.1"/>
    <property type="molecule type" value="Genomic_DNA"/>
</dbReference>
<name>A0A367LPN9_9HYPO</name>
<accession>A0A367LPN9</accession>
<feature type="non-terminal residue" evidence="2">
    <location>
        <position position="112"/>
    </location>
</feature>
<proteinExistence type="predicted"/>
<feature type="compositionally biased region" description="Low complexity" evidence="1">
    <location>
        <begin position="44"/>
        <end position="59"/>
    </location>
</feature>
<reference evidence="2 3" key="1">
    <citation type="journal article" date="2015" name="BMC Genomics">
        <title>Insights from the genome of Ophiocordyceps polyrhachis-furcata to pathogenicity and host specificity in insect fungi.</title>
        <authorList>
            <person name="Wichadakul D."/>
            <person name="Kobmoo N."/>
            <person name="Ingsriswang S."/>
            <person name="Tangphatsornruang S."/>
            <person name="Chantasingh D."/>
            <person name="Luangsa-ard J.J."/>
            <person name="Eurwilaichitr L."/>
        </authorList>
    </citation>
    <scope>NUCLEOTIDE SEQUENCE [LARGE SCALE GENOMIC DNA]</scope>
    <source>
        <strain evidence="2 3">BCC 54312</strain>
    </source>
</reference>